<dbReference type="GeneID" id="90589580"/>
<feature type="domain" description="DUF2268" evidence="1">
    <location>
        <begin position="63"/>
        <end position="192"/>
    </location>
</feature>
<dbReference type="InterPro" id="IPR018728">
    <property type="entry name" value="DUF2268"/>
</dbReference>
<dbReference type="RefSeq" id="WP_347722049.1">
    <property type="nucleotide sequence ID" value="NZ_CP104395.1"/>
</dbReference>
<dbReference type="Proteomes" id="UP001218034">
    <property type="component" value="Chromosome"/>
</dbReference>
<keyword evidence="3" id="KW-1185">Reference proteome</keyword>
<name>A0ABY8CD80_9ARCH</name>
<protein>
    <recommendedName>
        <fullName evidence="1">DUF2268 domain-containing protein</fullName>
    </recommendedName>
</protein>
<gene>
    <name evidence="2" type="ORF">SVXNc_0145</name>
</gene>
<dbReference type="Pfam" id="PF10026">
    <property type="entry name" value="DUF2268"/>
    <property type="match status" value="1"/>
</dbReference>
<evidence type="ECO:0000313" key="2">
    <source>
        <dbReference type="EMBL" id="WEL19177.1"/>
    </source>
</evidence>
<organism evidence="2 3">
    <name type="scientific">Candidatus Nanohalococcus occultus</name>
    <dbReference type="NCBI Taxonomy" id="2978047"/>
    <lineage>
        <taxon>Archaea</taxon>
        <taxon>Candidatus Nanohalarchaeota</taxon>
        <taxon>Candidatus Nanohalarchaeota incertae sedis</taxon>
        <taxon>Candidatus Nanohalococcus</taxon>
    </lineage>
</organism>
<evidence type="ECO:0000313" key="3">
    <source>
        <dbReference type="Proteomes" id="UP001218034"/>
    </source>
</evidence>
<dbReference type="EMBL" id="CP104395">
    <property type="protein sequence ID" value="WEL19177.1"/>
    <property type="molecule type" value="Genomic_DNA"/>
</dbReference>
<reference evidence="2 3" key="1">
    <citation type="submission" date="2022-09" db="EMBL/GenBank/DDBJ databases">
        <title>Xylan utilization by haloarchaea-nanohaloarchaea associations.</title>
        <authorList>
            <person name="Yakimov M."/>
        </authorList>
    </citation>
    <scope>NUCLEOTIDE SEQUENCE [LARGE SCALE GENOMIC DNA]</scope>
    <source>
        <strain evidence="2 3">SVXNc</strain>
    </source>
</reference>
<proteinExistence type="predicted"/>
<evidence type="ECO:0000259" key="1">
    <source>
        <dbReference type="Pfam" id="PF10026"/>
    </source>
</evidence>
<accession>A0ABY8CD80</accession>
<sequence>MTEYSVKPGKEELETARKITEKGLDKASKLLPKDECVSIGLGWTGDPFVEENMDGVAGKSYGSGHFHISFNTTPEKWKKALLATAVHEYGHTWFYENIEDEYTKVLWQYILDEALTQNLASKLAEYRSPWRTEHSESEISEHWEDIRENISREVTHPDPLYINQDEDGDHPNWLGYSLSYYIGKKLLETRSLEEFPELTKKDVLQAGDELFGEDR</sequence>